<keyword evidence="4" id="KW-1185">Reference proteome</keyword>
<feature type="compositionally biased region" description="Basic and acidic residues" evidence="1">
    <location>
        <begin position="214"/>
        <end position="228"/>
    </location>
</feature>
<dbReference type="PANTHER" id="PTHR35697:SF1">
    <property type="entry name" value="PROTEIN TRACHEARY ELEMENT DIFFERENTIATION-RELATED 7"/>
    <property type="match status" value="1"/>
</dbReference>
<keyword evidence="2" id="KW-0812">Transmembrane</keyword>
<dbReference type="PRINTS" id="PR01217">
    <property type="entry name" value="PRICHEXTENSN"/>
</dbReference>
<comment type="caution">
    <text evidence="3">The sequence shown here is derived from an EMBL/GenBank/DDBJ whole genome shotgun (WGS) entry which is preliminary data.</text>
</comment>
<feature type="compositionally biased region" description="Pro residues" evidence="1">
    <location>
        <begin position="13"/>
        <end position="93"/>
    </location>
</feature>
<keyword evidence="2" id="KW-1133">Transmembrane helix</keyword>
<dbReference type="InterPro" id="IPR044950">
    <property type="entry name" value="TED6/7"/>
</dbReference>
<feature type="region of interest" description="Disordered" evidence="1">
    <location>
        <begin position="178"/>
        <end position="228"/>
    </location>
</feature>
<gene>
    <name evidence="3" type="ORF">RJT34_16615</name>
</gene>
<feature type="transmembrane region" description="Helical" evidence="2">
    <location>
        <begin position="102"/>
        <end position="127"/>
    </location>
</feature>
<name>A0AAN9J7G0_CLITE</name>
<evidence type="ECO:0000256" key="1">
    <source>
        <dbReference type="SAM" id="MobiDB-lite"/>
    </source>
</evidence>
<dbReference type="EMBL" id="JAYKXN010000004">
    <property type="protein sequence ID" value="KAK7293742.1"/>
    <property type="molecule type" value="Genomic_DNA"/>
</dbReference>
<reference evidence="3 4" key="1">
    <citation type="submission" date="2024-01" db="EMBL/GenBank/DDBJ databases">
        <title>The genomes of 5 underutilized Papilionoideae crops provide insights into root nodulation and disease resistance.</title>
        <authorList>
            <person name="Yuan L."/>
        </authorList>
    </citation>
    <scope>NUCLEOTIDE SEQUENCE [LARGE SCALE GENOMIC DNA]</scope>
    <source>
        <strain evidence="3">LY-2023</strain>
        <tissue evidence="3">Leaf</tissue>
    </source>
</reference>
<sequence length="228" mass="24917">MSSNTQPNFYFPRIPPPPPPSYAFNPPPPPPHSFNPPPPPSKPFNPPPPPPHSFSPPPPPLHPLSPPPPHVRPPPSPHRPTPPPPPPHVRPPPAPLPPNHTIIIVIVVSLGGLMLLSMVAFALFCCLQRKKKKTQETEVIHYDEHRTIKENIVPGPFGREVVQVTVEDDVHIDAEIKKDEKAGHALHAKPPSTETDQGTSSSIVEVATSSPAQEHGHDHDDHQPENKP</sequence>
<proteinExistence type="predicted"/>
<feature type="region of interest" description="Disordered" evidence="1">
    <location>
        <begin position="1"/>
        <end position="93"/>
    </location>
</feature>
<dbReference type="PANTHER" id="PTHR35697">
    <property type="entry name" value="OS08G0108300 PROTEIN"/>
    <property type="match status" value="1"/>
</dbReference>
<evidence type="ECO:0000256" key="2">
    <source>
        <dbReference type="SAM" id="Phobius"/>
    </source>
</evidence>
<protein>
    <submittedName>
        <fullName evidence="3">Uncharacterized protein</fullName>
    </submittedName>
</protein>
<organism evidence="3 4">
    <name type="scientific">Clitoria ternatea</name>
    <name type="common">Butterfly pea</name>
    <dbReference type="NCBI Taxonomy" id="43366"/>
    <lineage>
        <taxon>Eukaryota</taxon>
        <taxon>Viridiplantae</taxon>
        <taxon>Streptophyta</taxon>
        <taxon>Embryophyta</taxon>
        <taxon>Tracheophyta</taxon>
        <taxon>Spermatophyta</taxon>
        <taxon>Magnoliopsida</taxon>
        <taxon>eudicotyledons</taxon>
        <taxon>Gunneridae</taxon>
        <taxon>Pentapetalae</taxon>
        <taxon>rosids</taxon>
        <taxon>fabids</taxon>
        <taxon>Fabales</taxon>
        <taxon>Fabaceae</taxon>
        <taxon>Papilionoideae</taxon>
        <taxon>50 kb inversion clade</taxon>
        <taxon>NPAAA clade</taxon>
        <taxon>indigoferoid/millettioid clade</taxon>
        <taxon>Phaseoleae</taxon>
        <taxon>Clitoria</taxon>
    </lineage>
</organism>
<evidence type="ECO:0000313" key="3">
    <source>
        <dbReference type="EMBL" id="KAK7293742.1"/>
    </source>
</evidence>
<accession>A0AAN9J7G0</accession>
<dbReference type="AlphaFoldDB" id="A0AAN9J7G0"/>
<dbReference type="GO" id="GO:0009834">
    <property type="term" value="P:plant-type secondary cell wall biogenesis"/>
    <property type="evidence" value="ECO:0007669"/>
    <property type="project" value="InterPro"/>
</dbReference>
<evidence type="ECO:0000313" key="4">
    <source>
        <dbReference type="Proteomes" id="UP001359559"/>
    </source>
</evidence>
<dbReference type="Proteomes" id="UP001359559">
    <property type="component" value="Unassembled WGS sequence"/>
</dbReference>
<feature type="compositionally biased region" description="Polar residues" evidence="1">
    <location>
        <begin position="192"/>
        <end position="212"/>
    </location>
</feature>
<keyword evidence="2" id="KW-0472">Membrane</keyword>